<reference evidence="15 16" key="1">
    <citation type="submission" date="2020-10" db="EMBL/GenBank/DDBJ databases">
        <authorList>
            <person name="Peeters C."/>
        </authorList>
    </citation>
    <scope>NUCLEOTIDE SEQUENCE [LARGE SCALE GENOMIC DNA]</scope>
    <source>
        <strain evidence="15 16">LMG 27952</strain>
    </source>
</reference>
<evidence type="ECO:0000259" key="14">
    <source>
        <dbReference type="Pfam" id="PF07992"/>
    </source>
</evidence>
<evidence type="ECO:0000259" key="13">
    <source>
        <dbReference type="Pfam" id="PF02852"/>
    </source>
</evidence>
<comment type="function">
    <text evidence="12">Catalyzes the reduction of glutathione disulfide (GSSG) to reduced glutathione (GSH).</text>
</comment>
<comment type="catalytic activity">
    <reaction evidence="10 12">
        <text>2 glutathione + NADP(+) = glutathione disulfide + NADPH + H(+)</text>
        <dbReference type="Rhea" id="RHEA:11740"/>
        <dbReference type="ChEBI" id="CHEBI:15378"/>
        <dbReference type="ChEBI" id="CHEBI:57783"/>
        <dbReference type="ChEBI" id="CHEBI:57925"/>
        <dbReference type="ChEBI" id="CHEBI:58297"/>
        <dbReference type="ChEBI" id="CHEBI:58349"/>
        <dbReference type="EC" id="1.8.1.7"/>
    </reaction>
</comment>
<dbReference type="InterPro" id="IPR012999">
    <property type="entry name" value="Pyr_OxRdtase_I_AS"/>
</dbReference>
<evidence type="ECO:0000256" key="9">
    <source>
        <dbReference type="ARBA" id="ARBA00023284"/>
    </source>
</evidence>
<evidence type="ECO:0000256" key="10">
    <source>
        <dbReference type="ARBA" id="ARBA00049142"/>
    </source>
</evidence>
<comment type="caution">
    <text evidence="15">The sequence shown here is derived from an EMBL/GenBank/DDBJ whole genome shotgun (WGS) entry which is preliminary data.</text>
</comment>
<keyword evidence="6 12" id="KW-0521">NADP</keyword>
<accession>A0ABN7HZ53</accession>
<evidence type="ECO:0000256" key="12">
    <source>
        <dbReference type="RuleBase" id="RU365040"/>
    </source>
</evidence>
<dbReference type="InterPro" id="IPR016156">
    <property type="entry name" value="FAD/NAD-linked_Rdtase_dimer_sf"/>
</dbReference>
<dbReference type="PROSITE" id="PS00076">
    <property type="entry name" value="PYRIDINE_REDOX_1"/>
    <property type="match status" value="1"/>
</dbReference>
<dbReference type="Pfam" id="PF07992">
    <property type="entry name" value="Pyr_redox_2"/>
    <property type="match status" value="1"/>
</dbReference>
<dbReference type="PRINTS" id="PR00368">
    <property type="entry name" value="FADPNR"/>
</dbReference>
<dbReference type="InterPro" id="IPR046952">
    <property type="entry name" value="GSHR/TRXR-like"/>
</dbReference>
<evidence type="ECO:0000256" key="5">
    <source>
        <dbReference type="ARBA" id="ARBA00022827"/>
    </source>
</evidence>
<protein>
    <recommendedName>
        <fullName evidence="12">Glutathione reductase</fullName>
        <shortName evidence="12">GRase</shortName>
        <ecNumber evidence="12">1.8.1.7</ecNumber>
    </recommendedName>
</protein>
<keyword evidence="4 11" id="KW-0285">Flavoprotein</keyword>
<sequence>MSAYDFDLFVIGGGSGGVRASRIAAGYGAKVAVAEAYRLGGTCVIRGCVPKKLLMYAAQFGMALEESKGFGWQVPDASHQWESLIRAKDTEVDRLEHVYEGLLGSAGVEVLKGKATIVGPHEVRVNDVRFTADHILVASGATPELPQIPGAELMMTSDDVLAMEHAPERIAIVGGGYIACEFAGIFKGLGSSVWMVHRGSKLLRGFDEQVREHIGSQLAANDIQMRLASTVDAVERKGNAYLLYLAFGEILEVDLVMAATGRRPNTDGLGLERVGVQVDARGAIPVDSYSRTSSDHVYAVGDVTNRLNLTPVAIHEGHAFADTVFGNRPRRTDHDGVPFAVFSQPQVAAVGLTEEEACAKHSAVRVYSSTFRPMRAALSGRNERVLVKLIAHATTDQILGAHIVAADAAEIIQGIAIALKAGATKADFDATLGVHPSVAEEFVTLRDARISSRRGNDD</sequence>
<dbReference type="EC" id="1.8.1.7" evidence="12"/>
<evidence type="ECO:0000256" key="7">
    <source>
        <dbReference type="ARBA" id="ARBA00023002"/>
    </source>
</evidence>
<evidence type="ECO:0000256" key="4">
    <source>
        <dbReference type="ARBA" id="ARBA00022630"/>
    </source>
</evidence>
<evidence type="ECO:0000313" key="16">
    <source>
        <dbReference type="Proteomes" id="UP000656319"/>
    </source>
</evidence>
<dbReference type="InterPro" id="IPR023753">
    <property type="entry name" value="FAD/NAD-binding_dom"/>
</dbReference>
<dbReference type="InterPro" id="IPR006324">
    <property type="entry name" value="GSHR"/>
</dbReference>
<dbReference type="Gene3D" id="3.30.390.30">
    <property type="match status" value="1"/>
</dbReference>
<name>A0ABN7HZ53_9BURK</name>
<dbReference type="Pfam" id="PF02852">
    <property type="entry name" value="Pyr_redox_dim"/>
    <property type="match status" value="1"/>
</dbReference>
<dbReference type="InterPro" id="IPR001100">
    <property type="entry name" value="Pyr_nuc-diS_OxRdtase"/>
</dbReference>
<dbReference type="RefSeq" id="WP_201697832.1">
    <property type="nucleotide sequence ID" value="NZ_CAJHCQ010000011.1"/>
</dbReference>
<dbReference type="SUPFAM" id="SSF51905">
    <property type="entry name" value="FAD/NAD(P)-binding domain"/>
    <property type="match status" value="1"/>
</dbReference>
<evidence type="ECO:0000256" key="11">
    <source>
        <dbReference type="RuleBase" id="RU003691"/>
    </source>
</evidence>
<organism evidence="15 16">
    <name type="scientific">Paraburkholderia hiiakae</name>
    <dbReference type="NCBI Taxonomy" id="1081782"/>
    <lineage>
        <taxon>Bacteria</taxon>
        <taxon>Pseudomonadati</taxon>
        <taxon>Pseudomonadota</taxon>
        <taxon>Betaproteobacteria</taxon>
        <taxon>Burkholderiales</taxon>
        <taxon>Burkholderiaceae</taxon>
        <taxon>Paraburkholderia</taxon>
    </lineage>
</organism>
<dbReference type="InterPro" id="IPR036188">
    <property type="entry name" value="FAD/NAD-bd_sf"/>
</dbReference>
<dbReference type="PANTHER" id="PTHR42737:SF2">
    <property type="entry name" value="GLUTATHIONE REDUCTASE"/>
    <property type="match status" value="1"/>
</dbReference>
<dbReference type="PANTHER" id="PTHR42737">
    <property type="entry name" value="GLUTATHIONE REDUCTASE"/>
    <property type="match status" value="1"/>
</dbReference>
<keyword evidence="9 11" id="KW-0676">Redox-active center</keyword>
<evidence type="ECO:0000256" key="6">
    <source>
        <dbReference type="ARBA" id="ARBA00022857"/>
    </source>
</evidence>
<dbReference type="Proteomes" id="UP000656319">
    <property type="component" value="Unassembled WGS sequence"/>
</dbReference>
<comment type="subunit">
    <text evidence="3">Homodimer.</text>
</comment>
<dbReference type="PIRSF" id="PIRSF000350">
    <property type="entry name" value="Mercury_reductase_MerA"/>
    <property type="match status" value="1"/>
</dbReference>
<dbReference type="EMBL" id="CAJHCQ010000011">
    <property type="protein sequence ID" value="CAD6544873.1"/>
    <property type="molecule type" value="Genomic_DNA"/>
</dbReference>
<keyword evidence="5 11" id="KW-0274">FAD</keyword>
<keyword evidence="16" id="KW-1185">Reference proteome</keyword>
<feature type="domain" description="FAD/NAD(P)-binding" evidence="14">
    <location>
        <begin position="6"/>
        <end position="317"/>
    </location>
</feature>
<dbReference type="Gene3D" id="3.50.50.60">
    <property type="entry name" value="FAD/NAD(P)-binding domain"/>
    <property type="match status" value="2"/>
</dbReference>
<proteinExistence type="inferred from homology"/>
<evidence type="ECO:0000256" key="1">
    <source>
        <dbReference type="ARBA" id="ARBA00001974"/>
    </source>
</evidence>
<dbReference type="SUPFAM" id="SSF55424">
    <property type="entry name" value="FAD/NAD-linked reductases, dimerisation (C-terminal) domain"/>
    <property type="match status" value="1"/>
</dbReference>
<evidence type="ECO:0000256" key="8">
    <source>
        <dbReference type="ARBA" id="ARBA00023157"/>
    </source>
</evidence>
<evidence type="ECO:0000313" key="15">
    <source>
        <dbReference type="EMBL" id="CAD6544873.1"/>
    </source>
</evidence>
<dbReference type="GO" id="GO:0016491">
    <property type="term" value="F:oxidoreductase activity"/>
    <property type="evidence" value="ECO:0007669"/>
    <property type="project" value="UniProtKB-KW"/>
</dbReference>
<dbReference type="NCBIfam" id="NF004776">
    <property type="entry name" value="PRK06116.1"/>
    <property type="match status" value="1"/>
</dbReference>
<evidence type="ECO:0000256" key="3">
    <source>
        <dbReference type="ARBA" id="ARBA00011738"/>
    </source>
</evidence>
<dbReference type="PRINTS" id="PR00411">
    <property type="entry name" value="PNDRDTASEI"/>
</dbReference>
<keyword evidence="8" id="KW-1015">Disulfide bond</keyword>
<feature type="domain" description="Pyridine nucleotide-disulphide oxidoreductase dimerisation" evidence="13">
    <location>
        <begin position="337"/>
        <end position="445"/>
    </location>
</feature>
<dbReference type="InterPro" id="IPR004099">
    <property type="entry name" value="Pyr_nucl-diS_OxRdtase_dimer"/>
</dbReference>
<gene>
    <name evidence="15" type="primary">garB</name>
    <name evidence="15" type="ORF">LMG27952_04202</name>
</gene>
<evidence type="ECO:0000256" key="2">
    <source>
        <dbReference type="ARBA" id="ARBA00007532"/>
    </source>
</evidence>
<dbReference type="NCBIfam" id="TIGR01424">
    <property type="entry name" value="gluta_reduc_2"/>
    <property type="match status" value="1"/>
</dbReference>
<comment type="similarity">
    <text evidence="2 11">Belongs to the class-I pyridine nucleotide-disulfide oxidoreductase family.</text>
</comment>
<keyword evidence="7 11" id="KW-0560">Oxidoreductase</keyword>
<comment type="cofactor">
    <cofactor evidence="1 12">
        <name>FAD</name>
        <dbReference type="ChEBI" id="CHEBI:57692"/>
    </cofactor>
</comment>